<evidence type="ECO:0000313" key="1">
    <source>
        <dbReference type="EMBL" id="BAM68868.1"/>
    </source>
</evidence>
<sequence length="81" mass="8889">MSSVVKVMFKGSSNEHHFRDLTPGKMYVGYYPQGSGAFVDPHGGCITEKELWILQDDVGELVVTTDPDDFVVIGEIEAGLQ</sequence>
<organism evidence="1 2">
    <name type="scientific">Edwardsiella phage MSW-3</name>
    <dbReference type="NCBI Taxonomy" id="1264700"/>
    <lineage>
        <taxon>Viruses</taxon>
        <taxon>Duplodnaviria</taxon>
        <taxon>Heunggongvirae</taxon>
        <taxon>Uroviricota</taxon>
        <taxon>Caudoviricetes</taxon>
        <taxon>Yokohamavirus</taxon>
        <taxon>Yokohamavirus MSW3</taxon>
    </lineage>
</organism>
<reference evidence="1 2" key="1">
    <citation type="journal article" date="2013" name="Genome Announc.">
        <title>Complete Genome Sequence of a Novel Myovirus Which Infects Atypical Strains of Edwardsiella tarda.</title>
        <authorList>
            <person name="Yasuike M."/>
            <person name="Sugaya E."/>
            <person name="Nakamura Y."/>
            <person name="Shigenobu Y."/>
            <person name="Kawato Y."/>
            <person name="Kai W."/>
            <person name="Nagai S."/>
            <person name="Fujiwara A."/>
            <person name="Sano M."/>
            <person name="Kobayashi T."/>
            <person name="Nakai T."/>
        </authorList>
    </citation>
    <scope>NUCLEOTIDE SEQUENCE [LARGE SCALE GENOMIC DNA]</scope>
</reference>
<proteinExistence type="predicted"/>
<keyword evidence="2" id="KW-1185">Reference proteome</keyword>
<protein>
    <submittedName>
        <fullName evidence="1">Uncharacterized protein</fullName>
    </submittedName>
</protein>
<dbReference type="Proteomes" id="UP000010365">
    <property type="component" value="Segment"/>
</dbReference>
<dbReference type="EMBL" id="AB767244">
    <property type="protein sequence ID" value="BAM68868.1"/>
    <property type="molecule type" value="Genomic_DNA"/>
</dbReference>
<dbReference type="RefSeq" id="YP_007348960.1">
    <property type="nucleotide sequence ID" value="NC_020082.1"/>
</dbReference>
<dbReference type="KEGG" id="vg:14515977"/>
<evidence type="ECO:0000313" key="2">
    <source>
        <dbReference type="Proteomes" id="UP000010365"/>
    </source>
</evidence>
<dbReference type="GeneID" id="14515977"/>
<name>L0MXF8_9CAUD</name>
<accession>L0MXF8</accession>